<name>A0A6J4KLJ0_9GAMM</name>
<organism evidence="2">
    <name type="scientific">uncultured Lysobacter sp</name>
    <dbReference type="NCBI Taxonomy" id="271060"/>
    <lineage>
        <taxon>Bacteria</taxon>
        <taxon>Pseudomonadati</taxon>
        <taxon>Pseudomonadota</taxon>
        <taxon>Gammaproteobacteria</taxon>
        <taxon>Lysobacterales</taxon>
        <taxon>Lysobacteraceae</taxon>
        <taxon>Lysobacter</taxon>
        <taxon>environmental samples</taxon>
    </lineage>
</organism>
<feature type="region of interest" description="Disordered" evidence="1">
    <location>
        <begin position="1"/>
        <end position="34"/>
    </location>
</feature>
<gene>
    <name evidence="2" type="ORF">AVDCRST_MAG71-586</name>
</gene>
<proteinExistence type="predicted"/>
<feature type="non-terminal residue" evidence="2">
    <location>
        <position position="1"/>
    </location>
</feature>
<evidence type="ECO:0000313" key="2">
    <source>
        <dbReference type="EMBL" id="CAA9309365.1"/>
    </source>
</evidence>
<feature type="non-terminal residue" evidence="2">
    <location>
        <position position="34"/>
    </location>
</feature>
<reference evidence="2" key="1">
    <citation type="submission" date="2020-02" db="EMBL/GenBank/DDBJ databases">
        <authorList>
            <person name="Meier V. D."/>
        </authorList>
    </citation>
    <scope>NUCLEOTIDE SEQUENCE</scope>
    <source>
        <strain evidence="2">AVDCRST_MAG71</strain>
    </source>
</reference>
<feature type="compositionally biased region" description="Basic and acidic residues" evidence="1">
    <location>
        <begin position="1"/>
        <end position="18"/>
    </location>
</feature>
<dbReference type="AlphaFoldDB" id="A0A6J4KLJ0"/>
<accession>A0A6J4KLJ0</accession>
<sequence>AAGHDVSEHDVSEHDTAGHRHRRRSDRRDPPLAR</sequence>
<evidence type="ECO:0000256" key="1">
    <source>
        <dbReference type="SAM" id="MobiDB-lite"/>
    </source>
</evidence>
<dbReference type="EMBL" id="CADCUA010000172">
    <property type="protein sequence ID" value="CAA9309365.1"/>
    <property type="molecule type" value="Genomic_DNA"/>
</dbReference>
<protein>
    <submittedName>
        <fullName evidence="2">Uncharacterized protein</fullName>
    </submittedName>
</protein>